<comment type="caution">
    <text evidence="2">The sequence shown here is derived from an EMBL/GenBank/DDBJ whole genome shotgun (WGS) entry which is preliminary data.</text>
</comment>
<organism evidence="2 3">
    <name type="scientific">Pedobacter antarcticus 4BY</name>
    <dbReference type="NCBI Taxonomy" id="1358423"/>
    <lineage>
        <taxon>Bacteria</taxon>
        <taxon>Pseudomonadati</taxon>
        <taxon>Bacteroidota</taxon>
        <taxon>Sphingobacteriia</taxon>
        <taxon>Sphingobacteriales</taxon>
        <taxon>Sphingobacteriaceae</taxon>
        <taxon>Pedobacter</taxon>
    </lineage>
</organism>
<reference evidence="2 3" key="1">
    <citation type="journal article" date="1992" name="Int. J. Syst. Bacteriol.">
        <title>Sphingobacterium antarcticus sp. nov. a Psychrotrophic Bacterium from the Soils of Schirmacher Oasis, Antarctica.</title>
        <authorList>
            <person name="Shivaji S."/>
            <person name="Ray M.K."/>
            <person name="Rao N.S."/>
            <person name="Saiserr L."/>
            <person name="Jagannadham M.V."/>
            <person name="Kumar G.S."/>
            <person name="Reddy G."/>
            <person name="Bhargava P.M."/>
        </authorList>
    </citation>
    <scope>NUCLEOTIDE SEQUENCE [LARGE SCALE GENOMIC DNA]</scope>
    <source>
        <strain evidence="2 3">4BY</strain>
    </source>
</reference>
<keyword evidence="1" id="KW-0472">Membrane</keyword>
<evidence type="ECO:0000256" key="1">
    <source>
        <dbReference type="SAM" id="Phobius"/>
    </source>
</evidence>
<keyword evidence="1" id="KW-0812">Transmembrane</keyword>
<keyword evidence="1" id="KW-1133">Transmembrane helix</keyword>
<proteinExistence type="predicted"/>
<accession>A0A081PF95</accession>
<dbReference type="AlphaFoldDB" id="A0A081PF95"/>
<sequence>MKYFKIIVFCFLIASVLSLLGVFVLQSTGLIGKADSDFRNLPYGIAIGINFFFFLSSFTILLNLKEKVRDNNTYKAMSFFLLPAIFVVFLLLGSWNQPWPGILFCVPYFIVLFIFFLRSKNTTQGLL</sequence>
<name>A0A081PF95_9SPHI</name>
<protein>
    <submittedName>
        <fullName evidence="2">Uncharacterized protein</fullName>
    </submittedName>
</protein>
<feature type="transmembrane region" description="Helical" evidence="1">
    <location>
        <begin position="43"/>
        <end position="64"/>
    </location>
</feature>
<feature type="transmembrane region" description="Helical" evidence="1">
    <location>
        <begin position="76"/>
        <end position="93"/>
    </location>
</feature>
<dbReference type="eggNOG" id="ENOG50341ZP">
    <property type="taxonomic scope" value="Bacteria"/>
</dbReference>
<gene>
    <name evidence="2" type="ORF">N180_07420</name>
</gene>
<evidence type="ECO:0000313" key="3">
    <source>
        <dbReference type="Proteomes" id="UP000028007"/>
    </source>
</evidence>
<dbReference type="EMBL" id="JNFF01000074">
    <property type="protein sequence ID" value="KEQ29368.1"/>
    <property type="molecule type" value="Genomic_DNA"/>
</dbReference>
<dbReference type="Proteomes" id="UP000028007">
    <property type="component" value="Unassembled WGS sequence"/>
</dbReference>
<feature type="transmembrane region" description="Helical" evidence="1">
    <location>
        <begin position="99"/>
        <end position="117"/>
    </location>
</feature>
<evidence type="ECO:0000313" key="2">
    <source>
        <dbReference type="EMBL" id="KEQ29368.1"/>
    </source>
</evidence>
<keyword evidence="3" id="KW-1185">Reference proteome</keyword>